<reference evidence="3 4" key="1">
    <citation type="submission" date="2021-08" db="EMBL/GenBank/DDBJ databases">
        <title>Draft Genome Sequence of Phanerochaete sordida strain YK-624.</title>
        <authorList>
            <person name="Mori T."/>
            <person name="Dohra H."/>
            <person name="Suzuki T."/>
            <person name="Kawagishi H."/>
            <person name="Hirai H."/>
        </authorList>
    </citation>
    <scope>NUCLEOTIDE SEQUENCE [LARGE SCALE GENOMIC DNA]</scope>
    <source>
        <strain evidence="3 4">YK-624</strain>
    </source>
</reference>
<accession>A0A9P3G8D5</accession>
<dbReference type="Proteomes" id="UP000703269">
    <property type="component" value="Unassembled WGS sequence"/>
</dbReference>
<feature type="region of interest" description="Disordered" evidence="1">
    <location>
        <begin position="380"/>
        <end position="404"/>
    </location>
</feature>
<evidence type="ECO:0000256" key="2">
    <source>
        <dbReference type="SAM" id="Phobius"/>
    </source>
</evidence>
<feature type="transmembrane region" description="Helical" evidence="2">
    <location>
        <begin position="288"/>
        <end position="308"/>
    </location>
</feature>
<keyword evidence="4" id="KW-1185">Reference proteome</keyword>
<dbReference type="AlphaFoldDB" id="A0A9P3G8D5"/>
<keyword evidence="2" id="KW-0472">Membrane</keyword>
<evidence type="ECO:0000313" key="4">
    <source>
        <dbReference type="Proteomes" id="UP000703269"/>
    </source>
</evidence>
<comment type="caution">
    <text evidence="3">The sequence shown here is derived from an EMBL/GenBank/DDBJ whole genome shotgun (WGS) entry which is preliminary data.</text>
</comment>
<feature type="region of interest" description="Disordered" evidence="1">
    <location>
        <begin position="196"/>
        <end position="233"/>
    </location>
</feature>
<dbReference type="Gene3D" id="2.60.120.260">
    <property type="entry name" value="Galactose-binding domain-like"/>
    <property type="match status" value="1"/>
</dbReference>
<evidence type="ECO:0000313" key="3">
    <source>
        <dbReference type="EMBL" id="GJE89340.1"/>
    </source>
</evidence>
<keyword evidence="2" id="KW-0812">Transmembrane</keyword>
<organism evidence="3 4">
    <name type="scientific">Phanerochaete sordida</name>
    <dbReference type="NCBI Taxonomy" id="48140"/>
    <lineage>
        <taxon>Eukaryota</taxon>
        <taxon>Fungi</taxon>
        <taxon>Dikarya</taxon>
        <taxon>Basidiomycota</taxon>
        <taxon>Agaricomycotina</taxon>
        <taxon>Agaricomycetes</taxon>
        <taxon>Polyporales</taxon>
        <taxon>Phanerochaetaceae</taxon>
        <taxon>Phanerochaete</taxon>
    </lineage>
</organism>
<sequence>MSSTDYHALLFAAFIVCLVYEIPVFATLVNVTVDDQGTDPTTGAGITYEGPWNLQPGCPDCSAMPDGEQAHDGTWHDAKYNVNNPTQIVSQNATFNFTGTAIYAFGMIDGGVGIDLVFYMDGEEAGRFSYPPTSAYKYEYDQTYFQAEGLENTLHSWKMQNGRWMESQHSIVLFDYLVYTRDDGIEESPAALTLSAGTTTSSSSISTGQPSASPALSTASTASSTPTSWSSDSSIISTSLTARSISSSSLLSATSILSSVLSLPAEPSTTPGPASVQHHALSSTTQTAVIAVAITIATIISVILVLFYRAHRRGIGHVTASHITPFLDVAGVPASREKARHTPGVATPSFVMQWIASGGVCNNPPDGAPDVVYIRESGSIAGETAPPPYQRKDAARQLHGAHRS</sequence>
<proteinExistence type="predicted"/>
<keyword evidence="2" id="KW-1133">Transmembrane helix</keyword>
<dbReference type="EMBL" id="BPQB01000012">
    <property type="protein sequence ID" value="GJE89340.1"/>
    <property type="molecule type" value="Genomic_DNA"/>
</dbReference>
<name>A0A9P3G8D5_9APHY</name>
<gene>
    <name evidence="3" type="ORF">PsYK624_054390</name>
</gene>
<protein>
    <submittedName>
        <fullName evidence="3">Uncharacterized protein</fullName>
    </submittedName>
</protein>
<evidence type="ECO:0000256" key="1">
    <source>
        <dbReference type="SAM" id="MobiDB-lite"/>
    </source>
</evidence>
<dbReference type="OrthoDB" id="3245657at2759"/>